<gene>
    <name evidence="3" type="primary">LOC111124642</name>
</gene>
<dbReference type="AlphaFoldDB" id="A0A8B8D952"/>
<reference evidence="3" key="1">
    <citation type="submission" date="2025-08" db="UniProtKB">
        <authorList>
            <consortium name="RefSeq"/>
        </authorList>
    </citation>
    <scope>IDENTIFICATION</scope>
    <source>
        <tissue evidence="3">Whole sample</tissue>
    </source>
</reference>
<organism evidence="2 3">
    <name type="scientific">Crassostrea virginica</name>
    <name type="common">Eastern oyster</name>
    <dbReference type="NCBI Taxonomy" id="6565"/>
    <lineage>
        <taxon>Eukaryota</taxon>
        <taxon>Metazoa</taxon>
        <taxon>Spiralia</taxon>
        <taxon>Lophotrochozoa</taxon>
        <taxon>Mollusca</taxon>
        <taxon>Bivalvia</taxon>
        <taxon>Autobranchia</taxon>
        <taxon>Pteriomorphia</taxon>
        <taxon>Ostreida</taxon>
        <taxon>Ostreoidea</taxon>
        <taxon>Ostreidae</taxon>
        <taxon>Crassostrea</taxon>
    </lineage>
</organism>
<dbReference type="RefSeq" id="XP_022323416.1">
    <property type="nucleotide sequence ID" value="XM_022467708.1"/>
</dbReference>
<dbReference type="OrthoDB" id="6117380at2759"/>
<feature type="transmembrane region" description="Helical" evidence="1">
    <location>
        <begin position="218"/>
        <end position="246"/>
    </location>
</feature>
<accession>A0A8B8D952</accession>
<dbReference type="KEGG" id="cvn:111124642"/>
<sequence>MRKEYFNQDERATLLPQAVGSNKKQNFLIIGITSEFVMTGEQKEQTECIPEERIAHVLLCIKGVLMCICVALPISILAFKKNNELDDVKRTQTNVDYIRLQSEMLLSLEKYFTSDNTSNSDKISSYWNNFFIKYDCCAVREVQGTTNDFDNTPWCTTSGSCQATASQIPKTCCKDVTQNDYQNAPATCHASVNPGTYKTSCIGRVKSLSVMNIDVCQVYLLSFSLLSLGTFQIFEAIIALVMLIFIHKDSIRKEYFVKEKLK</sequence>
<keyword evidence="1" id="KW-1133">Transmembrane helix</keyword>
<keyword evidence="2" id="KW-1185">Reference proteome</keyword>
<dbReference type="Proteomes" id="UP000694844">
    <property type="component" value="Chromosome 3"/>
</dbReference>
<keyword evidence="1" id="KW-0472">Membrane</keyword>
<name>A0A8B8D952_CRAVI</name>
<feature type="transmembrane region" description="Helical" evidence="1">
    <location>
        <begin position="59"/>
        <end position="79"/>
    </location>
</feature>
<dbReference type="GeneID" id="111124642"/>
<proteinExistence type="predicted"/>
<evidence type="ECO:0000313" key="3">
    <source>
        <dbReference type="RefSeq" id="XP_022323416.1"/>
    </source>
</evidence>
<evidence type="ECO:0000313" key="2">
    <source>
        <dbReference type="Proteomes" id="UP000694844"/>
    </source>
</evidence>
<protein>
    <submittedName>
        <fullName evidence="3">Uncharacterized protein LOC111124642 isoform X1</fullName>
    </submittedName>
</protein>
<evidence type="ECO:0000256" key="1">
    <source>
        <dbReference type="SAM" id="Phobius"/>
    </source>
</evidence>
<keyword evidence="1" id="KW-0812">Transmembrane</keyword>